<organism evidence="1 2">
    <name type="scientific">Caerostris darwini</name>
    <dbReference type="NCBI Taxonomy" id="1538125"/>
    <lineage>
        <taxon>Eukaryota</taxon>
        <taxon>Metazoa</taxon>
        <taxon>Ecdysozoa</taxon>
        <taxon>Arthropoda</taxon>
        <taxon>Chelicerata</taxon>
        <taxon>Arachnida</taxon>
        <taxon>Araneae</taxon>
        <taxon>Araneomorphae</taxon>
        <taxon>Entelegynae</taxon>
        <taxon>Araneoidea</taxon>
        <taxon>Araneidae</taxon>
        <taxon>Caerostris</taxon>
    </lineage>
</organism>
<proteinExistence type="predicted"/>
<comment type="caution">
    <text evidence="1">The sequence shown here is derived from an EMBL/GenBank/DDBJ whole genome shotgun (WGS) entry which is preliminary data.</text>
</comment>
<evidence type="ECO:0000313" key="1">
    <source>
        <dbReference type="EMBL" id="GIY20695.1"/>
    </source>
</evidence>
<keyword evidence="2" id="KW-1185">Reference proteome</keyword>
<sequence length="133" mass="15215">MTIPSAHANLQLKDLTGPYTDFIQMEFTPNCPLSTWTFESRSSRNKSACKIGIALLKCEHNDLGTEIECFVSGINNGNGRRRRNKSLIESELFLFDTIWFTRFELCMRDLRLLDRVCNACCDNTEFHSVGTIL</sequence>
<evidence type="ECO:0000313" key="2">
    <source>
        <dbReference type="Proteomes" id="UP001054837"/>
    </source>
</evidence>
<accession>A0AAV4RGT8</accession>
<reference evidence="1 2" key="1">
    <citation type="submission" date="2021-06" db="EMBL/GenBank/DDBJ databases">
        <title>Caerostris darwini draft genome.</title>
        <authorList>
            <person name="Kono N."/>
            <person name="Arakawa K."/>
        </authorList>
    </citation>
    <scope>NUCLEOTIDE SEQUENCE [LARGE SCALE GENOMIC DNA]</scope>
</reference>
<protein>
    <submittedName>
        <fullName evidence="1">Uncharacterized protein</fullName>
    </submittedName>
</protein>
<name>A0AAV4RGT8_9ARAC</name>
<dbReference type="AlphaFoldDB" id="A0AAV4RGT8"/>
<dbReference type="EMBL" id="BPLQ01006195">
    <property type="protein sequence ID" value="GIY20695.1"/>
    <property type="molecule type" value="Genomic_DNA"/>
</dbReference>
<gene>
    <name evidence="1" type="ORF">CDAR_218441</name>
</gene>
<dbReference type="Proteomes" id="UP001054837">
    <property type="component" value="Unassembled WGS sequence"/>
</dbReference>